<keyword evidence="2" id="KW-1185">Reference proteome</keyword>
<dbReference type="OrthoDB" id="1432069at2759"/>
<gene>
    <name evidence="1" type="ORF">NE237_004138</name>
</gene>
<dbReference type="Proteomes" id="UP001141806">
    <property type="component" value="Unassembled WGS sequence"/>
</dbReference>
<dbReference type="EMBL" id="JAMYWD010000005">
    <property type="protein sequence ID" value="KAJ4971039.1"/>
    <property type="molecule type" value="Genomic_DNA"/>
</dbReference>
<reference evidence="1" key="1">
    <citation type="journal article" date="2023" name="Plant J.">
        <title>The genome of the king protea, Protea cynaroides.</title>
        <authorList>
            <person name="Chang J."/>
            <person name="Duong T.A."/>
            <person name="Schoeman C."/>
            <person name="Ma X."/>
            <person name="Roodt D."/>
            <person name="Barker N."/>
            <person name="Li Z."/>
            <person name="Van de Peer Y."/>
            <person name="Mizrachi E."/>
        </authorList>
    </citation>
    <scope>NUCLEOTIDE SEQUENCE</scope>
    <source>
        <tissue evidence="1">Young leaves</tissue>
    </source>
</reference>
<evidence type="ECO:0000313" key="2">
    <source>
        <dbReference type="Proteomes" id="UP001141806"/>
    </source>
</evidence>
<comment type="caution">
    <text evidence="1">The sequence shown here is derived from an EMBL/GenBank/DDBJ whole genome shotgun (WGS) entry which is preliminary data.</text>
</comment>
<accession>A0A9Q0QTD8</accession>
<dbReference type="PANTHER" id="PTHR34222">
    <property type="entry name" value="GAG_PRE-INTEGRS DOMAIN-CONTAINING PROTEIN"/>
    <property type="match status" value="1"/>
</dbReference>
<dbReference type="AlphaFoldDB" id="A0A9Q0QTD8"/>
<dbReference type="PANTHER" id="PTHR34222:SF99">
    <property type="entry name" value="PROTEIN, PUTATIVE-RELATED"/>
    <property type="match status" value="1"/>
</dbReference>
<sequence>MLSFPNYLMPKTILLGIVPLSWPSKPKINLVLLMAPLPNLSATAWCNHGWCILPSIANSILWITDTHVIWTDLHDHFFPKECFTHFEIHHAIFNCTQGTNAIATYYTTLKGFWDELSSYHKLPTCSYSSLKDLSTTIEIDHLMDFLQGLNDSYSGVRSQILLMEPLP</sequence>
<proteinExistence type="predicted"/>
<organism evidence="1 2">
    <name type="scientific">Protea cynaroides</name>
    <dbReference type="NCBI Taxonomy" id="273540"/>
    <lineage>
        <taxon>Eukaryota</taxon>
        <taxon>Viridiplantae</taxon>
        <taxon>Streptophyta</taxon>
        <taxon>Embryophyta</taxon>
        <taxon>Tracheophyta</taxon>
        <taxon>Spermatophyta</taxon>
        <taxon>Magnoliopsida</taxon>
        <taxon>Proteales</taxon>
        <taxon>Proteaceae</taxon>
        <taxon>Protea</taxon>
    </lineage>
</organism>
<evidence type="ECO:0008006" key="3">
    <source>
        <dbReference type="Google" id="ProtNLM"/>
    </source>
</evidence>
<evidence type="ECO:0000313" key="1">
    <source>
        <dbReference type="EMBL" id="KAJ4971039.1"/>
    </source>
</evidence>
<protein>
    <recommendedName>
        <fullName evidence="3">Retrotransposon gag domain-containing protein</fullName>
    </recommendedName>
</protein>
<name>A0A9Q0QTD8_9MAGN</name>